<evidence type="ECO:0000313" key="2">
    <source>
        <dbReference type="EMBL" id="VDL89392.1"/>
    </source>
</evidence>
<protein>
    <submittedName>
        <fullName evidence="4">Secreted protein</fullName>
    </submittedName>
</protein>
<accession>A0A183SFK9</accession>
<sequence>MVNISPMWSIVRSSTCAGAVAAATATLGFGMADFYRSPSMIDVQISRRCHDICIYPHPPSSNCLLFLFSRVLFPAQKPRHQGCGGRHAIYGSGRQDEGASNNAGRYGPPVEGGEGEECMN</sequence>
<evidence type="ECO:0000313" key="4">
    <source>
        <dbReference type="WBParaSite" id="SSLN_0000310701-mRNA-1"/>
    </source>
</evidence>
<proteinExistence type="predicted"/>
<feature type="region of interest" description="Disordered" evidence="1">
    <location>
        <begin position="78"/>
        <end position="120"/>
    </location>
</feature>
<dbReference type="WBParaSite" id="SSLN_0000310701-mRNA-1">
    <property type="protein sequence ID" value="SSLN_0000310701-mRNA-1"/>
    <property type="gene ID" value="SSLN_0000310701"/>
</dbReference>
<dbReference type="AlphaFoldDB" id="A0A183SFK9"/>
<name>A0A183SFK9_SCHSO</name>
<evidence type="ECO:0000313" key="3">
    <source>
        <dbReference type="Proteomes" id="UP000275846"/>
    </source>
</evidence>
<gene>
    <name evidence="2" type="ORF">SSLN_LOCUS3007</name>
</gene>
<keyword evidence="3" id="KW-1185">Reference proteome</keyword>
<reference evidence="4" key="1">
    <citation type="submission" date="2016-06" db="UniProtKB">
        <authorList>
            <consortium name="WormBaseParasite"/>
        </authorList>
    </citation>
    <scope>IDENTIFICATION</scope>
</reference>
<dbReference type="Proteomes" id="UP000275846">
    <property type="component" value="Unassembled WGS sequence"/>
</dbReference>
<dbReference type="EMBL" id="UYSU01032400">
    <property type="protein sequence ID" value="VDL89392.1"/>
    <property type="molecule type" value="Genomic_DNA"/>
</dbReference>
<organism evidence="4">
    <name type="scientific">Schistocephalus solidus</name>
    <name type="common">Tapeworm</name>
    <dbReference type="NCBI Taxonomy" id="70667"/>
    <lineage>
        <taxon>Eukaryota</taxon>
        <taxon>Metazoa</taxon>
        <taxon>Spiralia</taxon>
        <taxon>Lophotrochozoa</taxon>
        <taxon>Platyhelminthes</taxon>
        <taxon>Cestoda</taxon>
        <taxon>Eucestoda</taxon>
        <taxon>Diphyllobothriidea</taxon>
        <taxon>Diphyllobothriidae</taxon>
        <taxon>Schistocephalus</taxon>
    </lineage>
</organism>
<evidence type="ECO:0000256" key="1">
    <source>
        <dbReference type="SAM" id="MobiDB-lite"/>
    </source>
</evidence>
<reference evidence="2 3" key="2">
    <citation type="submission" date="2018-11" db="EMBL/GenBank/DDBJ databases">
        <authorList>
            <consortium name="Pathogen Informatics"/>
        </authorList>
    </citation>
    <scope>NUCLEOTIDE SEQUENCE [LARGE SCALE GENOMIC DNA]</scope>
    <source>
        <strain evidence="2 3">NST_G2</strain>
    </source>
</reference>